<keyword evidence="3" id="KW-0378">Hydrolase</keyword>
<dbReference type="InterPro" id="IPR029058">
    <property type="entry name" value="AB_hydrolase_fold"/>
</dbReference>
<dbReference type="GO" id="GO:0006508">
    <property type="term" value="P:proteolysis"/>
    <property type="evidence" value="ECO:0007669"/>
    <property type="project" value="UniProtKB-KW"/>
</dbReference>
<protein>
    <submittedName>
        <fullName evidence="5">Uncharacterized protein</fullName>
    </submittedName>
</protein>
<proteinExistence type="predicted"/>
<dbReference type="Gene3D" id="1.20.120.980">
    <property type="entry name" value="Serine carboxypeptidase S28, SKS domain"/>
    <property type="match status" value="1"/>
</dbReference>
<evidence type="ECO:0000256" key="1">
    <source>
        <dbReference type="ARBA" id="ARBA00022670"/>
    </source>
</evidence>
<dbReference type="PANTHER" id="PTHR11010:SF38">
    <property type="entry name" value="LYSOSOMAL PRO-X CARBOXYPEPTIDASE"/>
    <property type="match status" value="1"/>
</dbReference>
<evidence type="ECO:0000313" key="5">
    <source>
        <dbReference type="WBParaSite" id="jg4188.2"/>
    </source>
</evidence>
<dbReference type="InterPro" id="IPR042269">
    <property type="entry name" value="Ser_carbopepase_S28_SKS"/>
</dbReference>
<name>A0A915EAU2_9BILA</name>
<keyword evidence="2" id="KW-0732">Signal</keyword>
<dbReference type="GO" id="GO:0008239">
    <property type="term" value="F:dipeptidyl-peptidase activity"/>
    <property type="evidence" value="ECO:0007669"/>
    <property type="project" value="TreeGrafter"/>
</dbReference>
<evidence type="ECO:0000256" key="3">
    <source>
        <dbReference type="ARBA" id="ARBA00022801"/>
    </source>
</evidence>
<keyword evidence="4" id="KW-1185">Reference proteome</keyword>
<organism evidence="4 5">
    <name type="scientific">Ditylenchus dipsaci</name>
    <dbReference type="NCBI Taxonomy" id="166011"/>
    <lineage>
        <taxon>Eukaryota</taxon>
        <taxon>Metazoa</taxon>
        <taxon>Ecdysozoa</taxon>
        <taxon>Nematoda</taxon>
        <taxon>Chromadorea</taxon>
        <taxon>Rhabditida</taxon>
        <taxon>Tylenchina</taxon>
        <taxon>Tylenchomorpha</taxon>
        <taxon>Sphaerularioidea</taxon>
        <taxon>Anguinidae</taxon>
        <taxon>Anguininae</taxon>
        <taxon>Ditylenchus</taxon>
    </lineage>
</organism>
<dbReference type="Proteomes" id="UP000887574">
    <property type="component" value="Unplaced"/>
</dbReference>
<dbReference type="PANTHER" id="PTHR11010">
    <property type="entry name" value="PROTEASE S28 PRO-X CARBOXYPEPTIDASE-RELATED"/>
    <property type="match status" value="1"/>
</dbReference>
<evidence type="ECO:0000313" key="4">
    <source>
        <dbReference type="Proteomes" id="UP000887574"/>
    </source>
</evidence>
<dbReference type="Gene3D" id="3.40.50.1820">
    <property type="entry name" value="alpha/beta hydrolase"/>
    <property type="match status" value="1"/>
</dbReference>
<dbReference type="WBParaSite" id="jg4188.2">
    <property type="protein sequence ID" value="jg4188.2"/>
    <property type="gene ID" value="jg4188"/>
</dbReference>
<evidence type="ECO:0000256" key="2">
    <source>
        <dbReference type="ARBA" id="ARBA00022729"/>
    </source>
</evidence>
<keyword evidence="1" id="KW-0645">Protease</keyword>
<dbReference type="AlphaFoldDB" id="A0A915EAU2"/>
<reference evidence="5" key="1">
    <citation type="submission" date="2022-11" db="UniProtKB">
        <authorList>
            <consortium name="WormBaseParasite"/>
        </authorList>
    </citation>
    <scope>IDENTIFICATION</scope>
</reference>
<accession>A0A915EAU2</accession>
<sequence>MKDLDIALVLEDIYAVVKKRVWVWLSQRKLSNLFCLELAMLVYWLLSARYFELADIFGTSRRELDASAEVKELADFCAQTIRDIASINYPFVVNRFGRDVPQYPAQVFCSNLSTSSAQPKDKVQALRNHCLIKTLEYRALSMDEMKAKTWQHCTQLVYGKCAATQAFTDNFGIPCTPTDLLDFTKDKCRTLMQAFNVPGYNPDLHHNPEYIAHQFGIDYKMPNNIPALRKAIISGGNWDPKFRTFRADSVSKYNDSFYVFKISSATTGQDFFGPNTCDPDSVAEARTQIVDILECWVNEADPPERCTKKEDAVELTQSGKVTRQDCTRRELTAVQLVCRRFHKVVQASVSVIHVINYLSYYDTDNVPKFDPGSLCCGPIEVDTSILPNTYFNHKKREHGLVVGQHKMTCEETAEHLVDGIPQFVRFAFIYIPCKFQPEAFLYFNKMKSSFKGARLQIGNFKDTGSERLFHEFIKAIYPLFCQGLSKILLKIIRPTLDNPPEQTSLLSLPLLKECTELQLLIFKSDCRDEGLLLLPKLSIGFTNTASRQSTDVVEELKMIFESTTQRCHFRISFEIELERLGKKIHEFTLSNAIIQEQLALTKDYEKSEIVLTRQIVVI</sequence>